<proteinExistence type="predicted"/>
<feature type="transmembrane region" description="Helical" evidence="7">
    <location>
        <begin position="365"/>
        <end position="383"/>
    </location>
</feature>
<dbReference type="Gene3D" id="1.20.1250.20">
    <property type="entry name" value="MFS general substrate transporter like domains"/>
    <property type="match status" value="1"/>
</dbReference>
<keyword evidence="10" id="KW-1185">Reference proteome</keyword>
<sequence>MSYVRNSRWTALGVLSATGLMTILDGSIVTVAMPAIQADLDFSAAELSWIINAYLIPFGGLLLLAGRLGDLIGRRTMFLAGNAIFTAASLLAGAAGDPGMLIAARFLQGAGSALASAVVLGILVTLFTQPGERGKAIAIFSFTGAAGASIGQVLGGVLTDALSWPWIFFVNVPIGVVTIAFALRVLPADRGIGLSGGADVAGAVLVTSGLMLGIYTVVKVEEYGWLAAHTLGLGAVSLALLAAFVARQARAGTPLMPLRILRSRNVAGANLAQMLALSGMFAFQVLVALYMQRVLGYGALDTGLAMLPAAVGIGWISLFVSARLSARFGARAVLMGGLAMLIAGMLLLTRVTVDAGYLTHLLPPMLLVSGGGLVLPALATLGMSGAREGDAGLASGLFNTTQQVGMAIGVAVLSTMAASRTGDLLAAGAGEAPALTGGYRLAFTISAGLLVAAFAVALVVLRQPAVPAADRPAQGEATMVETPAAS</sequence>
<dbReference type="PANTHER" id="PTHR42718">
    <property type="entry name" value="MAJOR FACILITATOR SUPERFAMILY MULTIDRUG TRANSPORTER MFSC"/>
    <property type="match status" value="1"/>
</dbReference>
<keyword evidence="4 7" id="KW-0812">Transmembrane</keyword>
<evidence type="ECO:0000256" key="6">
    <source>
        <dbReference type="ARBA" id="ARBA00023136"/>
    </source>
</evidence>
<evidence type="ECO:0000256" key="4">
    <source>
        <dbReference type="ARBA" id="ARBA00022692"/>
    </source>
</evidence>
<dbReference type="EMBL" id="JADOGI010000034">
    <property type="protein sequence ID" value="MBF8186881.1"/>
    <property type="molecule type" value="Genomic_DNA"/>
</dbReference>
<comment type="caution">
    <text evidence="9">The sequence shown here is derived from an EMBL/GenBank/DDBJ whole genome shotgun (WGS) entry which is preliminary data.</text>
</comment>
<evidence type="ECO:0000256" key="1">
    <source>
        <dbReference type="ARBA" id="ARBA00004651"/>
    </source>
</evidence>
<dbReference type="InterPro" id="IPR011701">
    <property type="entry name" value="MFS"/>
</dbReference>
<feature type="transmembrane region" description="Helical" evidence="7">
    <location>
        <begin position="77"/>
        <end position="96"/>
    </location>
</feature>
<evidence type="ECO:0000256" key="3">
    <source>
        <dbReference type="ARBA" id="ARBA00022475"/>
    </source>
</evidence>
<dbReference type="SUPFAM" id="SSF103473">
    <property type="entry name" value="MFS general substrate transporter"/>
    <property type="match status" value="1"/>
</dbReference>
<dbReference type="Proteomes" id="UP000605361">
    <property type="component" value="Unassembled WGS sequence"/>
</dbReference>
<organism evidence="9 10">
    <name type="scientific">Nonomuraea cypriaca</name>
    <dbReference type="NCBI Taxonomy" id="1187855"/>
    <lineage>
        <taxon>Bacteria</taxon>
        <taxon>Bacillati</taxon>
        <taxon>Actinomycetota</taxon>
        <taxon>Actinomycetes</taxon>
        <taxon>Streptosporangiales</taxon>
        <taxon>Streptosporangiaceae</taxon>
        <taxon>Nonomuraea</taxon>
    </lineage>
</organism>
<evidence type="ECO:0000313" key="10">
    <source>
        <dbReference type="Proteomes" id="UP000605361"/>
    </source>
</evidence>
<feature type="domain" description="Major facilitator superfamily (MFS) profile" evidence="8">
    <location>
        <begin position="11"/>
        <end position="465"/>
    </location>
</feature>
<feature type="transmembrane region" description="Helical" evidence="7">
    <location>
        <begin position="441"/>
        <end position="461"/>
    </location>
</feature>
<dbReference type="InterPro" id="IPR020846">
    <property type="entry name" value="MFS_dom"/>
</dbReference>
<feature type="transmembrane region" description="Helical" evidence="7">
    <location>
        <begin position="224"/>
        <end position="246"/>
    </location>
</feature>
<feature type="transmembrane region" description="Helical" evidence="7">
    <location>
        <begin position="404"/>
        <end position="421"/>
    </location>
</feature>
<feature type="transmembrane region" description="Helical" evidence="7">
    <location>
        <begin position="303"/>
        <end position="320"/>
    </location>
</feature>
<dbReference type="GO" id="GO:0005886">
    <property type="term" value="C:plasma membrane"/>
    <property type="evidence" value="ECO:0007669"/>
    <property type="project" value="UniProtKB-SubCell"/>
</dbReference>
<feature type="transmembrane region" description="Helical" evidence="7">
    <location>
        <begin position="136"/>
        <end position="158"/>
    </location>
</feature>
<dbReference type="CDD" id="cd17321">
    <property type="entry name" value="MFS_MMR_MDR_like"/>
    <property type="match status" value="1"/>
</dbReference>
<accession>A0A931A5T4</accession>
<dbReference type="Gene3D" id="1.20.1720.10">
    <property type="entry name" value="Multidrug resistance protein D"/>
    <property type="match status" value="1"/>
</dbReference>
<name>A0A931A5T4_9ACTN</name>
<dbReference type="PANTHER" id="PTHR42718:SF46">
    <property type="entry name" value="BLR6921 PROTEIN"/>
    <property type="match status" value="1"/>
</dbReference>
<dbReference type="PROSITE" id="PS50850">
    <property type="entry name" value="MFS"/>
    <property type="match status" value="1"/>
</dbReference>
<feature type="transmembrane region" description="Helical" evidence="7">
    <location>
        <begin position="12"/>
        <end position="35"/>
    </location>
</feature>
<evidence type="ECO:0000313" key="9">
    <source>
        <dbReference type="EMBL" id="MBF8186881.1"/>
    </source>
</evidence>
<feature type="transmembrane region" description="Helical" evidence="7">
    <location>
        <begin position="164"/>
        <end position="186"/>
    </location>
</feature>
<dbReference type="AlphaFoldDB" id="A0A931A5T4"/>
<keyword evidence="2" id="KW-0813">Transport</keyword>
<dbReference type="GO" id="GO:0022857">
    <property type="term" value="F:transmembrane transporter activity"/>
    <property type="evidence" value="ECO:0007669"/>
    <property type="project" value="InterPro"/>
</dbReference>
<reference evidence="9" key="1">
    <citation type="submission" date="2020-11" db="EMBL/GenBank/DDBJ databases">
        <title>Whole-genome analyses of Nonomuraea sp. K274.</title>
        <authorList>
            <person name="Veyisoglu A."/>
        </authorList>
    </citation>
    <scope>NUCLEOTIDE SEQUENCE</scope>
    <source>
        <strain evidence="9">K274</strain>
    </source>
</reference>
<comment type="subcellular location">
    <subcellularLocation>
        <location evidence="1">Cell membrane</location>
        <topology evidence="1">Multi-pass membrane protein</topology>
    </subcellularLocation>
</comment>
<feature type="transmembrane region" description="Helical" evidence="7">
    <location>
        <begin position="102"/>
        <end position="124"/>
    </location>
</feature>
<evidence type="ECO:0000256" key="5">
    <source>
        <dbReference type="ARBA" id="ARBA00022989"/>
    </source>
</evidence>
<keyword evidence="5 7" id="KW-1133">Transmembrane helix</keyword>
<keyword evidence="3" id="KW-1003">Cell membrane</keyword>
<dbReference type="RefSeq" id="WP_195895846.1">
    <property type="nucleotide sequence ID" value="NZ_JADOGI010000034.1"/>
</dbReference>
<gene>
    <name evidence="9" type="ORF">ITP53_14245</name>
</gene>
<dbReference type="InterPro" id="IPR036259">
    <property type="entry name" value="MFS_trans_sf"/>
</dbReference>
<keyword evidence="6 7" id="KW-0472">Membrane</keyword>
<evidence type="ECO:0000256" key="7">
    <source>
        <dbReference type="SAM" id="Phobius"/>
    </source>
</evidence>
<dbReference type="Pfam" id="PF07690">
    <property type="entry name" value="MFS_1"/>
    <property type="match status" value="1"/>
</dbReference>
<evidence type="ECO:0000256" key="2">
    <source>
        <dbReference type="ARBA" id="ARBA00022448"/>
    </source>
</evidence>
<protein>
    <submittedName>
        <fullName evidence="9">MFS transporter</fullName>
    </submittedName>
</protein>
<feature type="transmembrane region" description="Helical" evidence="7">
    <location>
        <begin position="267"/>
        <end position="291"/>
    </location>
</feature>
<evidence type="ECO:0000259" key="8">
    <source>
        <dbReference type="PROSITE" id="PS50850"/>
    </source>
</evidence>
<feature type="transmembrane region" description="Helical" evidence="7">
    <location>
        <begin position="47"/>
        <end position="65"/>
    </location>
</feature>
<feature type="transmembrane region" description="Helical" evidence="7">
    <location>
        <begin position="198"/>
        <end position="218"/>
    </location>
</feature>
<feature type="transmembrane region" description="Helical" evidence="7">
    <location>
        <begin position="332"/>
        <end position="353"/>
    </location>
</feature>